<dbReference type="KEGG" id="pzu:PHZ_p0309"/>
<accession>B4RIS6</accession>
<name>B4RIS6_PHEZH</name>
<geneLocation type="plasmid" evidence="4">
    <name>pHLK1</name>
</geneLocation>
<keyword evidence="3" id="KW-0614">Plasmid</keyword>
<dbReference type="Pfam" id="PF01425">
    <property type="entry name" value="Amidase"/>
    <property type="match status" value="1"/>
</dbReference>
<dbReference type="PROSITE" id="PS00571">
    <property type="entry name" value="AMIDASES"/>
    <property type="match status" value="1"/>
</dbReference>
<evidence type="ECO:0000313" key="4">
    <source>
        <dbReference type="Proteomes" id="UP000001868"/>
    </source>
</evidence>
<proteinExistence type="inferred from homology"/>
<comment type="similarity">
    <text evidence="1">Belongs to the amidase family.</text>
</comment>
<dbReference type="eggNOG" id="COG0154">
    <property type="taxonomic scope" value="Bacteria"/>
</dbReference>
<dbReference type="OrthoDB" id="9811471at2"/>
<evidence type="ECO:0000256" key="1">
    <source>
        <dbReference type="ARBA" id="ARBA00009199"/>
    </source>
</evidence>
<dbReference type="InterPro" id="IPR036928">
    <property type="entry name" value="AS_sf"/>
</dbReference>
<dbReference type="EMBL" id="CP000748">
    <property type="protein sequence ID" value="ACG80251.1"/>
    <property type="molecule type" value="Genomic_DNA"/>
</dbReference>
<organism evidence="3 4">
    <name type="scientific">Phenylobacterium zucineum (strain HLK1)</name>
    <dbReference type="NCBI Taxonomy" id="450851"/>
    <lineage>
        <taxon>Bacteria</taxon>
        <taxon>Pseudomonadati</taxon>
        <taxon>Pseudomonadota</taxon>
        <taxon>Alphaproteobacteria</taxon>
        <taxon>Caulobacterales</taxon>
        <taxon>Caulobacteraceae</taxon>
        <taxon>Phenylobacterium</taxon>
    </lineage>
</organism>
<dbReference type="HOGENOM" id="CLU_009600_0_4_5"/>
<evidence type="ECO:0000259" key="2">
    <source>
        <dbReference type="Pfam" id="PF01425"/>
    </source>
</evidence>
<dbReference type="GO" id="GO:0003824">
    <property type="term" value="F:catalytic activity"/>
    <property type="evidence" value="ECO:0007669"/>
    <property type="project" value="InterPro"/>
</dbReference>
<dbReference type="InterPro" id="IPR020556">
    <property type="entry name" value="Amidase_CS"/>
</dbReference>
<reference evidence="3 4" key="1">
    <citation type="journal article" date="2008" name="BMC Genomics">
        <title>Complete genome of Phenylobacterium zucineum - a novel facultative intracellular bacterium isolated from human erythroleukemia cell line K562.</title>
        <authorList>
            <person name="Luo Y."/>
            <person name="Xu X."/>
            <person name="Ding Z."/>
            <person name="Liu Z."/>
            <person name="Zhang B."/>
            <person name="Yan Z."/>
            <person name="Sun J."/>
            <person name="Hu S."/>
            <person name="Hu X."/>
        </authorList>
    </citation>
    <scope>NUCLEOTIDE SEQUENCE [LARGE SCALE GENOMIC DNA]</scope>
    <source>
        <strain evidence="4">HLK1</strain>
        <plasmid evidence="4">HLK1</plasmid>
        <plasmid evidence="4">Plasmid pHLK1</plasmid>
    </source>
</reference>
<feature type="domain" description="Amidase" evidence="2">
    <location>
        <begin position="24"/>
        <end position="447"/>
    </location>
</feature>
<dbReference type="InterPro" id="IPR000120">
    <property type="entry name" value="Amidase"/>
</dbReference>
<gene>
    <name evidence="3" type="ordered locus">PHZ_p0309</name>
</gene>
<sequence>MDFRKTTIEALVGDIRARKVSAREVTAAALANVEATRQINAVCELAADRALSDAAVLDARLKSGDAIGPLAGVPLLVKDLEDAVGLRTTFGSALHVDAPPASGDSALVRRLKAAGAVVVGKANTPAFGFKGVTENLPFGVTRNPWNTDYHAGGSSGGSAAGVAAGIVPLATGSDGGGSIRIPAAVCGFSGIKTTQGQVPVGGASAPGSGILTVKGPMALRVRDTALALDASRGPDPEDAFSLHHDGICWRAALDADNLPRKVVWSPTMGFARVDREILARCGTVVDALANAGVAVVERQTVWSENPLSAWYVIWAAQRARTQGHLKGSPDWERIDPDLRMQIEDGLRFSAPDYANALHLAHSLAFQLNEAIGDADVLLTPTLAGHPPAVGQEGTIDGEPVGTQWVQMTPAINMTRNPAGAAPIGNSAAGLPMSLQVIGRHREDVRVLKTMCWLEDLLQPRFDAPFGVA</sequence>
<dbReference type="AlphaFoldDB" id="B4RIS6"/>
<dbReference type="PANTHER" id="PTHR11895">
    <property type="entry name" value="TRANSAMIDASE"/>
    <property type="match status" value="1"/>
</dbReference>
<dbReference type="Proteomes" id="UP000001868">
    <property type="component" value="Plasmid pHLK1"/>
</dbReference>
<evidence type="ECO:0000313" key="3">
    <source>
        <dbReference type="EMBL" id="ACG80251.1"/>
    </source>
</evidence>
<dbReference type="Gene3D" id="3.90.1300.10">
    <property type="entry name" value="Amidase signature (AS) domain"/>
    <property type="match status" value="1"/>
</dbReference>
<dbReference type="PANTHER" id="PTHR11895:SF7">
    <property type="entry name" value="GLUTAMYL-TRNA(GLN) AMIDOTRANSFERASE SUBUNIT A, MITOCHONDRIAL"/>
    <property type="match status" value="1"/>
</dbReference>
<dbReference type="RefSeq" id="WP_012520547.1">
    <property type="nucleotide sequence ID" value="NC_011143.1"/>
</dbReference>
<dbReference type="InterPro" id="IPR023631">
    <property type="entry name" value="Amidase_dom"/>
</dbReference>
<dbReference type="SUPFAM" id="SSF75304">
    <property type="entry name" value="Amidase signature (AS) enzymes"/>
    <property type="match status" value="1"/>
</dbReference>
<protein>
    <submittedName>
        <fullName evidence="3">Putative amidase</fullName>
    </submittedName>
</protein>
<keyword evidence="4" id="KW-1185">Reference proteome</keyword>